<dbReference type="GO" id="GO:0006914">
    <property type="term" value="P:autophagy"/>
    <property type="evidence" value="ECO:0007669"/>
    <property type="project" value="UniProtKB-KW"/>
</dbReference>
<feature type="compositionally biased region" description="Basic and acidic residues" evidence="6">
    <location>
        <begin position="152"/>
        <end position="172"/>
    </location>
</feature>
<evidence type="ECO:0000256" key="2">
    <source>
        <dbReference type="ARBA" id="ARBA00020921"/>
    </source>
</evidence>
<comment type="subcellular location">
    <subcellularLocation>
        <location evidence="1">Endoplasmic reticulum membrane</location>
        <topology evidence="1">Single-pass type IV membrane protein</topology>
    </subcellularLocation>
</comment>
<comment type="function">
    <text evidence="4">Plays an important role in regulating the size of autophagosomes during the formation process.</text>
</comment>
<dbReference type="PRINTS" id="PR00625">
    <property type="entry name" value="JDOMAIN"/>
</dbReference>
<dbReference type="Gene3D" id="3.40.30.10">
    <property type="entry name" value="Glutaredoxin"/>
    <property type="match status" value="1"/>
</dbReference>
<evidence type="ECO:0000256" key="1">
    <source>
        <dbReference type="ARBA" id="ARBA00004163"/>
    </source>
</evidence>
<evidence type="ECO:0000256" key="5">
    <source>
        <dbReference type="ARBA" id="ARBA00035043"/>
    </source>
</evidence>
<dbReference type="PANTHER" id="PTHR44303">
    <property type="entry name" value="DNAJ HOMOLOG SUBFAMILY C MEMBER 16"/>
    <property type="match status" value="1"/>
</dbReference>
<evidence type="ECO:0000256" key="4">
    <source>
        <dbReference type="ARBA" id="ARBA00035002"/>
    </source>
</evidence>
<dbReference type="InParanoid" id="C5KY99"/>
<dbReference type="InterPro" id="IPR013766">
    <property type="entry name" value="Thioredoxin_domain"/>
</dbReference>
<gene>
    <name evidence="8" type="ORF">Pmar_PMAR005811</name>
</gene>
<dbReference type="CDD" id="cd02961">
    <property type="entry name" value="PDI_a_family"/>
    <property type="match status" value="1"/>
</dbReference>
<feature type="compositionally biased region" description="Basic and acidic residues" evidence="6">
    <location>
        <begin position="13"/>
        <end position="22"/>
    </location>
</feature>
<feature type="domain" description="J" evidence="7">
    <location>
        <begin position="258"/>
        <end position="323"/>
    </location>
</feature>
<dbReference type="AlphaFoldDB" id="C5KY99"/>
<feature type="compositionally biased region" description="Basic residues" evidence="6">
    <location>
        <begin position="58"/>
        <end position="68"/>
    </location>
</feature>
<dbReference type="Pfam" id="PF00226">
    <property type="entry name" value="DnaJ"/>
    <property type="match status" value="1"/>
</dbReference>
<reference evidence="8 9" key="1">
    <citation type="submission" date="2008-07" db="EMBL/GenBank/DDBJ databases">
        <authorList>
            <person name="El-Sayed N."/>
            <person name="Caler E."/>
            <person name="Inman J."/>
            <person name="Amedeo P."/>
            <person name="Hass B."/>
            <person name="Wortman J."/>
        </authorList>
    </citation>
    <scope>NUCLEOTIDE SEQUENCE [LARGE SCALE GENOMIC DNA]</scope>
    <source>
        <strain evidence="9">ATCC 50983 / TXsc</strain>
    </source>
</reference>
<dbReference type="SMART" id="SM00271">
    <property type="entry name" value="DnaJ"/>
    <property type="match status" value="1"/>
</dbReference>
<dbReference type="PROSITE" id="PS00636">
    <property type="entry name" value="DNAJ_1"/>
    <property type="match status" value="1"/>
</dbReference>
<dbReference type="PROSITE" id="PS50076">
    <property type="entry name" value="DNAJ_2"/>
    <property type="match status" value="1"/>
</dbReference>
<dbReference type="Gene3D" id="1.10.287.110">
    <property type="entry name" value="DnaJ domain"/>
    <property type="match status" value="1"/>
</dbReference>
<dbReference type="GeneID" id="9038435"/>
<evidence type="ECO:0000256" key="6">
    <source>
        <dbReference type="SAM" id="MobiDB-lite"/>
    </source>
</evidence>
<evidence type="ECO:0000313" key="8">
    <source>
        <dbReference type="EMBL" id="EER10476.1"/>
    </source>
</evidence>
<dbReference type="OrthoDB" id="442888at2759"/>
<evidence type="ECO:0000259" key="7">
    <source>
        <dbReference type="PROSITE" id="PS50076"/>
    </source>
</evidence>
<dbReference type="InterPro" id="IPR001623">
    <property type="entry name" value="DnaJ_domain"/>
</dbReference>
<dbReference type="RefSeq" id="XP_002778681.1">
    <property type="nucleotide sequence ID" value="XM_002778635.1"/>
</dbReference>
<feature type="compositionally biased region" description="Basic and acidic residues" evidence="6">
    <location>
        <begin position="34"/>
        <end position="45"/>
    </location>
</feature>
<proteinExistence type="predicted"/>
<dbReference type="Pfam" id="PF00085">
    <property type="entry name" value="Thioredoxin"/>
    <property type="match status" value="1"/>
</dbReference>
<dbReference type="PANTHER" id="PTHR44303:SF2">
    <property type="entry name" value="DNAJ HOMOLOG SUBFAMILY C MEMBER 16"/>
    <property type="match status" value="1"/>
</dbReference>
<name>C5KY99_PERM5</name>
<dbReference type="SUPFAM" id="SSF46565">
    <property type="entry name" value="Chaperone J-domain"/>
    <property type="match status" value="1"/>
</dbReference>
<dbReference type="InterPro" id="IPR036869">
    <property type="entry name" value="J_dom_sf"/>
</dbReference>
<dbReference type="InterPro" id="IPR018253">
    <property type="entry name" value="DnaJ_domain_CS"/>
</dbReference>
<accession>C5KY99</accession>
<organism evidence="9">
    <name type="scientific">Perkinsus marinus (strain ATCC 50983 / TXsc)</name>
    <dbReference type="NCBI Taxonomy" id="423536"/>
    <lineage>
        <taxon>Eukaryota</taxon>
        <taxon>Sar</taxon>
        <taxon>Alveolata</taxon>
        <taxon>Perkinsozoa</taxon>
        <taxon>Perkinsea</taxon>
        <taxon>Perkinsida</taxon>
        <taxon>Perkinsidae</taxon>
        <taxon>Perkinsus</taxon>
    </lineage>
</organism>
<protein>
    <recommendedName>
        <fullName evidence="2">DnaJ homolog subfamily C member 16</fullName>
    </recommendedName>
    <alternativeName>
        <fullName evidence="5">Endoplasmic reticulum DNA J domain-containing protein 8</fullName>
    </alternativeName>
</protein>
<evidence type="ECO:0000256" key="3">
    <source>
        <dbReference type="ARBA" id="ARBA00023006"/>
    </source>
</evidence>
<keyword evidence="9" id="KW-1185">Reference proteome</keyword>
<dbReference type="Proteomes" id="UP000007800">
    <property type="component" value="Unassembled WGS sequence"/>
</dbReference>
<evidence type="ECO:0000313" key="9">
    <source>
        <dbReference type="Proteomes" id="UP000007800"/>
    </source>
</evidence>
<dbReference type="SUPFAM" id="SSF52833">
    <property type="entry name" value="Thioredoxin-like"/>
    <property type="match status" value="1"/>
</dbReference>
<keyword evidence="3" id="KW-0072">Autophagy</keyword>
<sequence length="550" mass="62041">MPKKSRGNRNGLKKGEDIKEVDVTELVAQLQSDGARREGEAHDAGVDIVQPPSDSVKSRKNRKEKRKTNALEGEEQKLTTDGGGDESVSESSFVMVDDAGGLQLVSDEDDEATVEGHAVDEEGTGVNDGVEESVEEGPKKMSKSKQRRLRQKEKERLHGVSRRVKEKEDTKLGQEGSQEPSDDNEPLVSESEDEIAASGDTTERKQRRARREPQPFTWSDCKWMLYVLPIIVLLVMLKMGEEAYQEMGGWSLGDQEEDYYQVLNVDPKAKHGEIRNAYRKLAMKWHPDRNPNCESCLARFQSVAKAYETLGDQNKRKVYDTNRGGYDSIPSDYSARLTSENYHSIMDHSVDIWVVEVYSDLDEYCHSIAPAWDEVSSDLKGYIKFGRINSHTDRALFKSLPITPRTTPTIFLFMPAHPEIPPSLMPIAEINPRTLKRWILHELPIVYRTVTSVEAAEKEAMLSDHPIMVVYTRSSHTTPLLKAMIYKFSHAVNFLVVNSDQLLPRRNDIVAKLYCSKGYLRALYGKQAFTEQCIHCLGRAKAESVTASSA</sequence>
<dbReference type="InterPro" id="IPR036249">
    <property type="entry name" value="Thioredoxin-like_sf"/>
</dbReference>
<feature type="compositionally biased region" description="Acidic residues" evidence="6">
    <location>
        <begin position="180"/>
        <end position="195"/>
    </location>
</feature>
<feature type="region of interest" description="Disordered" evidence="6">
    <location>
        <begin position="1"/>
        <end position="212"/>
    </location>
</feature>
<dbReference type="CDD" id="cd06257">
    <property type="entry name" value="DnaJ"/>
    <property type="match status" value="1"/>
</dbReference>
<feature type="compositionally biased region" description="Basic residues" evidence="6">
    <location>
        <begin position="140"/>
        <end position="151"/>
    </location>
</feature>
<dbReference type="InterPro" id="IPR052448">
    <property type="entry name" value="DnaJ_C16_autophagy_reg"/>
</dbReference>
<dbReference type="GO" id="GO:0005789">
    <property type="term" value="C:endoplasmic reticulum membrane"/>
    <property type="evidence" value="ECO:0007669"/>
    <property type="project" value="UniProtKB-SubCell"/>
</dbReference>
<dbReference type="EMBL" id="GG677382">
    <property type="protein sequence ID" value="EER10476.1"/>
    <property type="molecule type" value="Genomic_DNA"/>
</dbReference>